<feature type="transmembrane region" description="Helical" evidence="6">
    <location>
        <begin position="12"/>
        <end position="30"/>
    </location>
</feature>
<dbReference type="GO" id="GO:0004366">
    <property type="term" value="F:glycerol-3-phosphate O-acyltransferase activity"/>
    <property type="evidence" value="ECO:0007669"/>
    <property type="project" value="TreeGrafter"/>
</dbReference>
<evidence type="ECO:0000256" key="3">
    <source>
        <dbReference type="ARBA" id="ARBA00022679"/>
    </source>
</evidence>
<evidence type="ECO:0000256" key="6">
    <source>
        <dbReference type="SAM" id="Phobius"/>
    </source>
</evidence>
<dbReference type="SMART" id="SM00563">
    <property type="entry name" value="PlsC"/>
    <property type="match status" value="1"/>
</dbReference>
<accession>A0A7M7R5A1</accession>
<evidence type="ECO:0000256" key="5">
    <source>
        <dbReference type="ARBA" id="ARBA00023315"/>
    </source>
</evidence>
<evidence type="ECO:0000256" key="4">
    <source>
        <dbReference type="ARBA" id="ARBA00023136"/>
    </source>
</evidence>
<dbReference type="OrthoDB" id="5962536at2759"/>
<comment type="similarity">
    <text evidence="2">Belongs to the GPAT/DAPAT family.</text>
</comment>
<evidence type="ECO:0000313" key="10">
    <source>
        <dbReference type="RefSeq" id="XP_006563437.1"/>
    </source>
</evidence>
<comment type="subcellular location">
    <subcellularLocation>
        <location evidence="1">Membrane</location>
    </subcellularLocation>
</comment>
<dbReference type="GO" id="GO:0006072">
    <property type="term" value="P:glycerol-3-phosphate metabolic process"/>
    <property type="evidence" value="ECO:0007669"/>
    <property type="project" value="TreeGrafter"/>
</dbReference>
<dbReference type="EnsemblMetazoa" id="XM_395192">
    <property type="protein sequence ID" value="XP_395192"/>
    <property type="gene ID" value="LOC411724"/>
</dbReference>
<sequence>MKKSVATILNTEMGGLVEIFFFFGVLYYFFNFRASSMVDILSTRLQEVYAKWESRTEVIRNTESNTTRFSIRELRRTGQQFYKKKIQDREQAKKVRENSLFKIKETEPLVPVVKEKSPFLNYCCNNCTPSSRNSLVNNISKQHTPFGLNILIVNPGLSLFSKVFDCFSHVYNLKTFNYPRVTETVLKDEKLKEAIKLTAWETVNNEGCSEKIALTKGKAKAKAILLQMQNKTSNFLLKITTWIVYKVFPYFIQSTVVLPSQIEMLKKASETGLPLILLPLHRSHLDYVILSFILVTNNIKNPLIAAGENLQIQLFGWLLRGLGAFYIKRRIDSILGRKDILYRAILHTYIIESLKAGHNLEFFIEGGRTRTGKPCMPKGGILSVVLDAYMHGTIEDALIVPVSINYERIVDGNFIREQLGQPKNVETFISTIKAMWSTLIGNYGINQVDFCQPFSLREMLTSLQNQPQLTEKKTLPIEKCLKSTVSSSSLYGTDVVAEEYRQLVDSIAKHIVYDCTSSMPIMSTNVVAFLLLNKFRNGCTLDELIEAFDLIIQELEKRNKNIMFYGETINIIEHALNILGPNLVELQNQEITEAVDGQLIKSNFITVIRPVSILPNVIELSYYSNTVLTCFVMDSIVVTALYAELQSQINDPVHITQNNITVSQDVLIEKSLKLCNILKYEFIFCKPCQELERIIIETIMNLSHTDLITLQEESYLQEELWSKRYAKTFDNSSDEEYCNKNKTKNIQYKLNLIPDHTNRMEFLHVSLQPLIDTYTFSAFILRKLVGRSLSERDLIHEIIRELKTNFSRGIIKYGESLCVDPIKNALKLFEKWNVLECHPEENIKIFYLKDEYNTDSAVMKIYDNIAIFKWIKKEK</sequence>
<dbReference type="RefSeq" id="XP_395192.4">
    <property type="nucleotide sequence ID" value="XM_395192.7"/>
</dbReference>
<dbReference type="GO" id="GO:0019432">
    <property type="term" value="P:triglyceride biosynthetic process"/>
    <property type="evidence" value="ECO:0007669"/>
    <property type="project" value="TreeGrafter"/>
</dbReference>
<dbReference type="GO" id="GO:0008654">
    <property type="term" value="P:phospholipid biosynthetic process"/>
    <property type="evidence" value="ECO:0007669"/>
    <property type="project" value="TreeGrafter"/>
</dbReference>
<accession>A0A8B6YYC3</accession>
<accession>A0A8B9B5N7</accession>
<dbReference type="GO" id="GO:0006631">
    <property type="term" value="P:fatty acid metabolic process"/>
    <property type="evidence" value="ECO:0007669"/>
    <property type="project" value="TreeGrafter"/>
</dbReference>
<dbReference type="Proteomes" id="UP000005203">
    <property type="component" value="Linkage group LG15"/>
</dbReference>
<dbReference type="PANTHER" id="PTHR12563">
    <property type="entry name" value="GLYCEROL-3-PHOSPHATE ACYLTRANSFERASE"/>
    <property type="match status" value="1"/>
</dbReference>
<evidence type="ECO:0000256" key="2">
    <source>
        <dbReference type="ARBA" id="ARBA00007937"/>
    </source>
</evidence>
<reference evidence="10" key="2">
    <citation type="submission" date="2023-09" db="UniProtKB">
        <authorList>
            <consortium name="RefSeq"/>
        </authorList>
    </citation>
    <scope>IDENTIFICATION</scope>
    <source>
        <strain evidence="10 11">DH4</strain>
        <tissue evidence="10 11">Whole body</tissue>
    </source>
</reference>
<keyword evidence="9" id="KW-1185">Reference proteome</keyword>
<protein>
    <submittedName>
        <fullName evidence="10 11">Glycerol-3-phosphate acyltransferase 1, mitochondrial isoform X1</fullName>
    </submittedName>
</protein>
<evidence type="ECO:0000313" key="11">
    <source>
        <dbReference type="RefSeq" id="XP_395192.4"/>
    </source>
</evidence>
<keyword evidence="3" id="KW-0808">Transferase</keyword>
<dbReference type="GO" id="GO:0031966">
    <property type="term" value="C:mitochondrial membrane"/>
    <property type="evidence" value="ECO:0007669"/>
    <property type="project" value="TreeGrafter"/>
</dbReference>
<dbReference type="InterPro" id="IPR022284">
    <property type="entry name" value="GPAT/DHAPAT"/>
</dbReference>
<dbReference type="PANTHER" id="PTHR12563:SF23">
    <property type="entry name" value="BCDNA.GH07066"/>
    <property type="match status" value="1"/>
</dbReference>
<organism evidence="8">
    <name type="scientific">Apis mellifera</name>
    <name type="common">Honeybee</name>
    <dbReference type="NCBI Taxonomy" id="7460"/>
    <lineage>
        <taxon>Eukaryota</taxon>
        <taxon>Metazoa</taxon>
        <taxon>Ecdysozoa</taxon>
        <taxon>Arthropoda</taxon>
        <taxon>Hexapoda</taxon>
        <taxon>Insecta</taxon>
        <taxon>Pterygota</taxon>
        <taxon>Neoptera</taxon>
        <taxon>Endopterygota</taxon>
        <taxon>Hymenoptera</taxon>
        <taxon>Apocrita</taxon>
        <taxon>Aculeata</taxon>
        <taxon>Apoidea</taxon>
        <taxon>Anthophila</taxon>
        <taxon>Apidae</taxon>
        <taxon>Apis</taxon>
    </lineage>
</organism>
<keyword evidence="4 6" id="KW-0472">Membrane</keyword>
<evidence type="ECO:0000313" key="9">
    <source>
        <dbReference type="Proteomes" id="UP000005203"/>
    </source>
</evidence>
<dbReference type="InterPro" id="IPR002123">
    <property type="entry name" value="Plipid/glycerol_acylTrfase"/>
</dbReference>
<proteinExistence type="inferred from homology"/>
<dbReference type="SUPFAM" id="SSF69593">
    <property type="entry name" value="Glycerol-3-phosphate (1)-acyltransferase"/>
    <property type="match status" value="1"/>
</dbReference>
<name>A0A7M7R5A1_APIME</name>
<feature type="domain" description="Phospholipid/glycerol acyltransferase" evidence="7">
    <location>
        <begin position="275"/>
        <end position="407"/>
    </location>
</feature>
<dbReference type="Pfam" id="PF19277">
    <property type="entry name" value="GPAT_C"/>
    <property type="match status" value="1"/>
</dbReference>
<evidence type="ECO:0000313" key="8">
    <source>
        <dbReference type="EnsemblMetazoa" id="XP_395192"/>
    </source>
</evidence>
<dbReference type="AlphaFoldDB" id="A0A7M7R5A1"/>
<dbReference type="InterPro" id="IPR041728">
    <property type="entry name" value="GPAT/DHAPAT_LPLAT"/>
</dbReference>
<evidence type="ECO:0000259" key="7">
    <source>
        <dbReference type="SMART" id="SM00563"/>
    </source>
</evidence>
<keyword evidence="5 10" id="KW-0012">Acyltransferase</keyword>
<dbReference type="CDD" id="cd07993">
    <property type="entry name" value="LPLAT_DHAPAT-like"/>
    <property type="match status" value="1"/>
</dbReference>
<dbReference type="RefSeq" id="XP_006563437.1">
    <property type="nucleotide sequence ID" value="XM_006563374.3"/>
</dbReference>
<gene>
    <name evidence="8" type="primary">411724</name>
    <name evidence="10 11" type="synonym">LOC411724</name>
</gene>
<dbReference type="KEGG" id="ame:411724"/>
<dbReference type="InterPro" id="IPR045520">
    <property type="entry name" value="GPAT/DHAPAT_C"/>
</dbReference>
<reference evidence="8" key="1">
    <citation type="submission" date="2021-01" db="UniProtKB">
        <authorList>
            <consortium name="EnsemblMetazoa"/>
        </authorList>
    </citation>
    <scope>IDENTIFICATION</scope>
    <source>
        <strain evidence="8">DH4</strain>
    </source>
</reference>
<accession>A0A7M7GVC4</accession>
<keyword evidence="6" id="KW-0812">Transmembrane</keyword>
<dbReference type="OMA" id="RCKHTNE"/>
<dbReference type="Pfam" id="PF01553">
    <property type="entry name" value="Acyltransferase"/>
    <property type="match status" value="1"/>
</dbReference>
<keyword evidence="6" id="KW-1133">Transmembrane helix</keyword>
<dbReference type="EnsemblMetazoa" id="XM_006563374">
    <property type="protein sequence ID" value="XP_006563437"/>
    <property type="gene ID" value="LOC411724"/>
</dbReference>
<evidence type="ECO:0000256" key="1">
    <source>
        <dbReference type="ARBA" id="ARBA00004370"/>
    </source>
</evidence>